<dbReference type="GO" id="GO:0003824">
    <property type="term" value="F:catalytic activity"/>
    <property type="evidence" value="ECO:0007669"/>
    <property type="project" value="UniProtKB-ARBA"/>
</dbReference>
<dbReference type="CDD" id="cd03674">
    <property type="entry name" value="NUDIX_Hydrolase"/>
    <property type="match status" value="1"/>
</dbReference>
<dbReference type="Proteomes" id="UP000254258">
    <property type="component" value="Unassembled WGS sequence"/>
</dbReference>
<sequence length="211" mass="23864">MEGYKLRRSYDVPFRISPVSQVMSVSVSLAAAFQNYRLRHPEEAFTSAQFIQFLNSAPGVFLREHATGHFTGSAWLVSADGERVLLTHHRKLGHWLQLGGHADGDVELARVALREAEEESGLDGLQVDDDIFDLDCHLIPARGNESEHWHYDVRYVVRATHNECFIVSDESLDLAWKPIRAIAADMQADASLQRMARKWLDKINRSAPVLD</sequence>
<dbReference type="EMBL" id="QRBE01000002">
    <property type="protein sequence ID" value="RDS83844.1"/>
    <property type="molecule type" value="Genomic_DNA"/>
</dbReference>
<dbReference type="InterPro" id="IPR015797">
    <property type="entry name" value="NUDIX_hydrolase-like_dom_sf"/>
</dbReference>
<accession>A0A370X5Z6</accession>
<dbReference type="Pfam" id="PF00293">
    <property type="entry name" value="NUDIX"/>
    <property type="match status" value="1"/>
</dbReference>
<dbReference type="PROSITE" id="PS51462">
    <property type="entry name" value="NUDIX"/>
    <property type="match status" value="1"/>
</dbReference>
<comment type="caution">
    <text evidence="2">The sequence shown here is derived from an EMBL/GenBank/DDBJ whole genome shotgun (WGS) entry which is preliminary data.</text>
</comment>
<keyword evidence="3" id="KW-1185">Reference proteome</keyword>
<evidence type="ECO:0000313" key="2">
    <source>
        <dbReference type="EMBL" id="RDS83844.1"/>
    </source>
</evidence>
<organism evidence="2 3">
    <name type="scientific">Dyella monticola</name>
    <dbReference type="NCBI Taxonomy" id="1927958"/>
    <lineage>
        <taxon>Bacteria</taxon>
        <taxon>Pseudomonadati</taxon>
        <taxon>Pseudomonadota</taxon>
        <taxon>Gammaproteobacteria</taxon>
        <taxon>Lysobacterales</taxon>
        <taxon>Rhodanobacteraceae</taxon>
        <taxon>Dyella</taxon>
    </lineage>
</organism>
<protein>
    <submittedName>
        <fullName evidence="2">NUDIX domain-containing protein</fullName>
    </submittedName>
</protein>
<reference evidence="2 3" key="1">
    <citation type="submission" date="2018-07" db="EMBL/GenBank/DDBJ databases">
        <title>Dyella monticola sp. nov. and Dyella psychrodurans sp. nov. isolated from monsoon evergreen broad-leaved forest soil of Dinghu Mountain, China.</title>
        <authorList>
            <person name="Gao Z."/>
            <person name="Qiu L."/>
        </authorList>
    </citation>
    <scope>NUCLEOTIDE SEQUENCE [LARGE SCALE GENOMIC DNA]</scope>
    <source>
        <strain evidence="2 3">4G-K06</strain>
    </source>
</reference>
<dbReference type="Gene3D" id="3.90.79.10">
    <property type="entry name" value="Nucleoside Triphosphate Pyrophosphohydrolase"/>
    <property type="match status" value="1"/>
</dbReference>
<dbReference type="InterPro" id="IPR000086">
    <property type="entry name" value="NUDIX_hydrolase_dom"/>
</dbReference>
<name>A0A370X5Z6_9GAMM</name>
<feature type="domain" description="Nudix hydrolase" evidence="1">
    <location>
        <begin position="67"/>
        <end position="201"/>
    </location>
</feature>
<dbReference type="OrthoDB" id="129709at2"/>
<proteinExistence type="predicted"/>
<dbReference type="SUPFAM" id="SSF55811">
    <property type="entry name" value="Nudix"/>
    <property type="match status" value="1"/>
</dbReference>
<dbReference type="AlphaFoldDB" id="A0A370X5Z6"/>
<evidence type="ECO:0000259" key="1">
    <source>
        <dbReference type="PROSITE" id="PS51462"/>
    </source>
</evidence>
<gene>
    <name evidence="2" type="ORF">DWU98_05930</name>
</gene>
<evidence type="ECO:0000313" key="3">
    <source>
        <dbReference type="Proteomes" id="UP000254258"/>
    </source>
</evidence>